<dbReference type="STRING" id="205130.ENSMAMP00000013604"/>
<evidence type="ECO:0000256" key="2">
    <source>
        <dbReference type="ARBA" id="ARBA00005961"/>
    </source>
</evidence>
<evidence type="ECO:0000256" key="1">
    <source>
        <dbReference type="ARBA" id="ARBA00004236"/>
    </source>
</evidence>
<evidence type="ECO:0000313" key="9">
    <source>
        <dbReference type="Ensembl" id="ENSMAMP00000013604.2"/>
    </source>
</evidence>
<keyword evidence="6" id="KW-0675">Receptor</keyword>
<keyword evidence="5" id="KW-0472">Membrane</keyword>
<evidence type="ECO:0000313" key="10">
    <source>
        <dbReference type="Proteomes" id="UP000261640"/>
    </source>
</evidence>
<evidence type="ECO:0000256" key="3">
    <source>
        <dbReference type="ARBA" id="ARBA00022475"/>
    </source>
</evidence>
<dbReference type="PANTHER" id="PTHR10269">
    <property type="entry name" value="GDNF RECEPTOR ALPHA"/>
    <property type="match status" value="1"/>
</dbReference>
<comment type="similarity">
    <text evidence="2">Belongs to the GDNFR family.</text>
</comment>
<dbReference type="SUPFAM" id="SSF110035">
    <property type="entry name" value="GDNF receptor-like"/>
    <property type="match status" value="2"/>
</dbReference>
<dbReference type="GO" id="GO:0043235">
    <property type="term" value="C:receptor complex"/>
    <property type="evidence" value="ECO:0007669"/>
    <property type="project" value="TreeGrafter"/>
</dbReference>
<dbReference type="SMART" id="SM00907">
    <property type="entry name" value="GDNF"/>
    <property type="match status" value="2"/>
</dbReference>
<evidence type="ECO:0000256" key="4">
    <source>
        <dbReference type="ARBA" id="ARBA00022729"/>
    </source>
</evidence>
<evidence type="ECO:0000256" key="7">
    <source>
        <dbReference type="ARBA" id="ARBA00023180"/>
    </source>
</evidence>
<name>A0A3Q3LWZ5_9TELE</name>
<evidence type="ECO:0000259" key="8">
    <source>
        <dbReference type="SMART" id="SM00907"/>
    </source>
</evidence>
<dbReference type="InterPro" id="IPR003438">
    <property type="entry name" value="GDNF_rcpt"/>
</dbReference>
<keyword evidence="7" id="KW-0325">Glycoprotein</keyword>
<organism evidence="9 10">
    <name type="scientific">Mastacembelus armatus</name>
    <name type="common">zig-zag eel</name>
    <dbReference type="NCBI Taxonomy" id="205130"/>
    <lineage>
        <taxon>Eukaryota</taxon>
        <taxon>Metazoa</taxon>
        <taxon>Chordata</taxon>
        <taxon>Craniata</taxon>
        <taxon>Vertebrata</taxon>
        <taxon>Euteleostomi</taxon>
        <taxon>Actinopterygii</taxon>
        <taxon>Neopterygii</taxon>
        <taxon>Teleostei</taxon>
        <taxon>Neoteleostei</taxon>
        <taxon>Acanthomorphata</taxon>
        <taxon>Anabantaria</taxon>
        <taxon>Synbranchiformes</taxon>
        <taxon>Mastacembelidae</taxon>
        <taxon>Mastacembelus</taxon>
    </lineage>
</organism>
<keyword evidence="3" id="KW-1003">Cell membrane</keyword>
<protein>
    <recommendedName>
        <fullName evidence="8">GDNF/GAS1 domain-containing protein</fullName>
    </recommendedName>
</protein>
<dbReference type="GO" id="GO:0007169">
    <property type="term" value="P:cell surface receptor protein tyrosine kinase signaling pathway"/>
    <property type="evidence" value="ECO:0007669"/>
    <property type="project" value="UniProtKB-ARBA"/>
</dbReference>
<dbReference type="PANTHER" id="PTHR10269:SF1">
    <property type="entry name" value="GDNF FAMILY RECEPTOR ALPHA-LIKE"/>
    <property type="match status" value="1"/>
</dbReference>
<evidence type="ECO:0000256" key="5">
    <source>
        <dbReference type="ARBA" id="ARBA00023136"/>
    </source>
</evidence>
<dbReference type="AlphaFoldDB" id="A0A3Q3LWZ5"/>
<dbReference type="GO" id="GO:0009897">
    <property type="term" value="C:external side of plasma membrane"/>
    <property type="evidence" value="ECO:0007669"/>
    <property type="project" value="TreeGrafter"/>
</dbReference>
<feature type="domain" description="GDNF/GAS1" evidence="8">
    <location>
        <begin position="166"/>
        <end position="262"/>
    </location>
</feature>
<dbReference type="Ensembl" id="ENSMAMT00000013979.2">
    <property type="protein sequence ID" value="ENSMAMP00000013604.2"/>
    <property type="gene ID" value="ENSMAMG00000009219.2"/>
</dbReference>
<keyword evidence="10" id="KW-1185">Reference proteome</keyword>
<dbReference type="Pfam" id="PF02351">
    <property type="entry name" value="GDNF"/>
    <property type="match status" value="2"/>
</dbReference>
<keyword evidence="4" id="KW-0732">Signal</keyword>
<proteinExistence type="inferred from homology"/>
<reference evidence="9" key="1">
    <citation type="submission" date="2025-08" db="UniProtKB">
        <authorList>
            <consortium name="Ensembl"/>
        </authorList>
    </citation>
    <scope>IDENTIFICATION</scope>
</reference>
<comment type="subcellular location">
    <subcellularLocation>
        <location evidence="1">Cell membrane</location>
    </subcellularLocation>
</comment>
<dbReference type="InterPro" id="IPR016017">
    <property type="entry name" value="GDNF/GAS1"/>
</dbReference>
<dbReference type="GO" id="GO:0038023">
    <property type="term" value="F:signaling receptor activity"/>
    <property type="evidence" value="ECO:0007669"/>
    <property type="project" value="InterPro"/>
</dbReference>
<dbReference type="GO" id="GO:0007399">
    <property type="term" value="P:nervous system development"/>
    <property type="evidence" value="ECO:0007669"/>
    <property type="project" value="TreeGrafter"/>
</dbReference>
<feature type="domain" description="GDNF/GAS1" evidence="8">
    <location>
        <begin position="82"/>
        <end position="159"/>
    </location>
</feature>
<dbReference type="GeneTree" id="ENSGT00730000111274"/>
<accession>A0A3Q3LWZ5</accession>
<reference evidence="9" key="2">
    <citation type="submission" date="2025-09" db="UniProtKB">
        <authorList>
            <consortium name="Ensembl"/>
        </authorList>
    </citation>
    <scope>IDENTIFICATION</scope>
</reference>
<sequence length="362" mass="41079">CVIQDEGCQTKGSEVCNMTIQFVLDQFPSLRGCVCSWKGELCGSIQALATQCRTKPGAVFSVLSTISIYRLLFTVYDGVGSCLDQMRACVSDSVCNRHLAPVLQACKADPCVSERCQQVTQQFYGSMPHNVAEMLVMCECDDLDQSCQDMKATLHTGTCGDEMWICQDTVNQCAHDSNCRYTFQVKCWRSEESQCSGSDLQDIDCFTQMDPALILGTDSECKAAFLATLGTDLHHPCSCEGVGGHDLLTCNRIFHLFHNRSCRKNFWELKNVTGLCILKLKYFLKYKKKSKKKKHTHCQFMKAGLYNRLSHVAYFRLITKPKKNQPVFIKLHTHTHTRTHTQFTKQFTISHPHTNRKHLTRL</sequence>
<evidence type="ECO:0000256" key="6">
    <source>
        <dbReference type="ARBA" id="ARBA00023170"/>
    </source>
</evidence>
<dbReference type="InterPro" id="IPR037193">
    <property type="entry name" value="GDNF_alpha"/>
</dbReference>
<dbReference type="Proteomes" id="UP000261640">
    <property type="component" value="Unplaced"/>
</dbReference>
<dbReference type="InParanoid" id="A0A3Q3LWZ5"/>